<comment type="similarity">
    <text evidence="1 4">Belongs to the glycosyl hydrolase 26 family.</text>
</comment>
<proteinExistence type="inferred from homology"/>
<accession>A0A841HFB3</accession>
<dbReference type="PRINTS" id="PR00739">
    <property type="entry name" value="GLHYDRLASE26"/>
</dbReference>
<reference evidence="7 8" key="1">
    <citation type="submission" date="2020-08" db="EMBL/GenBank/DDBJ databases">
        <title>Genomic Encyclopedia of Type Strains, Phase IV (KMG-IV): sequencing the most valuable type-strain genomes for metagenomic binning, comparative biology and taxonomic classification.</title>
        <authorList>
            <person name="Goeker M."/>
        </authorList>
    </citation>
    <scope>NUCLEOTIDE SEQUENCE [LARGE SCALE GENOMIC DNA]</scope>
    <source>
        <strain evidence="7 8">DSM 26723</strain>
    </source>
</reference>
<gene>
    <name evidence="7" type="ORF">HNQ60_000110</name>
</gene>
<feature type="domain" description="GH26" evidence="6">
    <location>
        <begin position="29"/>
        <end position="320"/>
    </location>
</feature>
<name>A0A841HFB3_9GAMM</name>
<evidence type="ECO:0000259" key="6">
    <source>
        <dbReference type="PROSITE" id="PS51764"/>
    </source>
</evidence>
<dbReference type="SUPFAM" id="SSF51445">
    <property type="entry name" value="(Trans)glycosidases"/>
    <property type="match status" value="1"/>
</dbReference>
<dbReference type="AlphaFoldDB" id="A0A841HFB3"/>
<dbReference type="Gene3D" id="3.20.20.80">
    <property type="entry name" value="Glycosidases"/>
    <property type="match status" value="1"/>
</dbReference>
<feature type="active site" description="Nucleophile" evidence="4">
    <location>
        <position position="279"/>
    </location>
</feature>
<organism evidence="7 8">
    <name type="scientific">Povalibacter uvarum</name>
    <dbReference type="NCBI Taxonomy" id="732238"/>
    <lineage>
        <taxon>Bacteria</taxon>
        <taxon>Pseudomonadati</taxon>
        <taxon>Pseudomonadota</taxon>
        <taxon>Gammaproteobacteria</taxon>
        <taxon>Steroidobacterales</taxon>
        <taxon>Steroidobacteraceae</taxon>
        <taxon>Povalibacter</taxon>
    </lineage>
</organism>
<dbReference type="PANTHER" id="PTHR40079:SF4">
    <property type="entry name" value="GH26 DOMAIN-CONTAINING PROTEIN-RELATED"/>
    <property type="match status" value="1"/>
</dbReference>
<dbReference type="GO" id="GO:0006080">
    <property type="term" value="P:substituted mannan metabolic process"/>
    <property type="evidence" value="ECO:0007669"/>
    <property type="project" value="InterPro"/>
</dbReference>
<dbReference type="InterPro" id="IPR022790">
    <property type="entry name" value="GH26_dom"/>
</dbReference>
<dbReference type="GO" id="GO:0016985">
    <property type="term" value="F:mannan endo-1,4-beta-mannosidase activity"/>
    <property type="evidence" value="ECO:0007669"/>
    <property type="project" value="UniProtKB-EC"/>
</dbReference>
<evidence type="ECO:0000256" key="3">
    <source>
        <dbReference type="ARBA" id="ARBA00023295"/>
    </source>
</evidence>
<keyword evidence="5" id="KW-0732">Signal</keyword>
<comment type="caution">
    <text evidence="7">The sequence shown here is derived from an EMBL/GenBank/DDBJ whole genome shotgun (WGS) entry which is preliminary data.</text>
</comment>
<evidence type="ECO:0000313" key="8">
    <source>
        <dbReference type="Proteomes" id="UP000588068"/>
    </source>
</evidence>
<evidence type="ECO:0000256" key="5">
    <source>
        <dbReference type="SAM" id="SignalP"/>
    </source>
</evidence>
<feature type="active site" description="Proton donor" evidence="4">
    <location>
        <position position="179"/>
    </location>
</feature>
<sequence>MCSSALRSVLSAAIISLSSPSLAQVNVNGSPAEVLQRLQSSTTLRGMHDTLGGEQATGFAYVERACGQRPQLWSGDFGYSRHPNDHVDYRHATIGKAIMLARGGTLITLSWHQCNPVIDEPCTFTGGVQAPLTKEQWRDLLTQGTSLHRRWQKQMNRLAVELKRLKAAGVTVMLRPYHEGNIPGFWWASGDAQNHKELWRQLHEYFGATLGLDNLLWVWSVSYHPKYWAHVDDYYPGDEVVDVVGVDIYPPTKEGIPAFDVAWRTLREVAPSKPLALSEVSRLPNAQELERRPWAYVVPWGVNMLRRDNPARNICDFYGK</sequence>
<evidence type="ECO:0000313" key="7">
    <source>
        <dbReference type="EMBL" id="MBB6091264.1"/>
    </source>
</evidence>
<feature type="chain" id="PRO_5032979381" evidence="5">
    <location>
        <begin position="24"/>
        <end position="320"/>
    </location>
</feature>
<dbReference type="PANTHER" id="PTHR40079">
    <property type="entry name" value="MANNAN ENDO-1,4-BETA-MANNOSIDASE E-RELATED"/>
    <property type="match status" value="1"/>
</dbReference>
<feature type="signal peptide" evidence="5">
    <location>
        <begin position="1"/>
        <end position="23"/>
    </location>
</feature>
<evidence type="ECO:0000256" key="4">
    <source>
        <dbReference type="PROSITE-ProRule" id="PRU01100"/>
    </source>
</evidence>
<evidence type="ECO:0000256" key="2">
    <source>
        <dbReference type="ARBA" id="ARBA00022801"/>
    </source>
</evidence>
<dbReference type="EC" id="3.2.1.78" evidence="7"/>
<keyword evidence="8" id="KW-1185">Reference proteome</keyword>
<keyword evidence="3 4" id="KW-0326">Glycosidase</keyword>
<protein>
    <submittedName>
        <fullName evidence="7">Mannan endo-1,4-beta-mannosidase</fullName>
        <ecNumber evidence="7">3.2.1.78</ecNumber>
    </submittedName>
</protein>
<dbReference type="InterPro" id="IPR017853">
    <property type="entry name" value="GH"/>
</dbReference>
<dbReference type="EMBL" id="JACHHZ010000001">
    <property type="protein sequence ID" value="MBB6091264.1"/>
    <property type="molecule type" value="Genomic_DNA"/>
</dbReference>
<evidence type="ECO:0000256" key="1">
    <source>
        <dbReference type="ARBA" id="ARBA00007754"/>
    </source>
</evidence>
<keyword evidence="2 4" id="KW-0378">Hydrolase</keyword>
<dbReference type="PROSITE" id="PS51764">
    <property type="entry name" value="GH26"/>
    <property type="match status" value="1"/>
</dbReference>
<dbReference type="InterPro" id="IPR000805">
    <property type="entry name" value="Glyco_hydro_26"/>
</dbReference>
<dbReference type="Proteomes" id="UP000588068">
    <property type="component" value="Unassembled WGS sequence"/>
</dbReference>
<dbReference type="Pfam" id="PF02156">
    <property type="entry name" value="Glyco_hydro_26"/>
    <property type="match status" value="1"/>
</dbReference>
<dbReference type="RefSeq" id="WP_184329076.1">
    <property type="nucleotide sequence ID" value="NZ_JACHHZ010000001.1"/>
</dbReference>